<protein>
    <submittedName>
        <fullName evidence="2">Phasin protein</fullName>
    </submittedName>
</protein>
<dbReference type="Proteomes" id="UP000186308">
    <property type="component" value="Unassembled WGS sequence"/>
</dbReference>
<dbReference type="EMBL" id="FTNE01000010">
    <property type="protein sequence ID" value="SIQ85182.1"/>
    <property type="molecule type" value="Genomic_DNA"/>
</dbReference>
<accession>A0A8G2FDI2</accession>
<dbReference type="OrthoDB" id="7190810at2"/>
<name>A0A8G2FDI2_ACIRU</name>
<evidence type="ECO:0000313" key="3">
    <source>
        <dbReference type="Proteomes" id="UP000186308"/>
    </source>
</evidence>
<dbReference type="InterPro" id="IPR018968">
    <property type="entry name" value="Phasin"/>
</dbReference>
<comment type="caution">
    <text evidence="2">The sequence shown here is derived from an EMBL/GenBank/DDBJ whole genome shotgun (WGS) entry which is preliminary data.</text>
</comment>
<dbReference type="RefSeq" id="WP_029313548.1">
    <property type="nucleotide sequence ID" value="NZ_FTNE01000010.1"/>
</dbReference>
<feature type="domain" description="Phasin" evidence="1">
    <location>
        <begin position="61"/>
        <end position="155"/>
    </location>
</feature>
<sequence>MKNIALGIGSVPALTAFASISGKNAAQTRQLSVAAAEVVFRRVTLGWFAMLNPVLADHDEFARMVPEKTQAFSDSGSVLFTGSMRIGERVSRYLADETTHAADTVMAIWTSRSPAALMAAQADGAISWFGRMTAQSEAMCLRSLEVQGAAMAPIHRTATENAARLRR</sequence>
<gene>
    <name evidence="2" type="ORF">SAMN05421828_110113</name>
</gene>
<dbReference type="AlphaFoldDB" id="A0A8G2FDI2"/>
<evidence type="ECO:0000259" key="1">
    <source>
        <dbReference type="Pfam" id="PF09361"/>
    </source>
</evidence>
<evidence type="ECO:0000313" key="2">
    <source>
        <dbReference type="EMBL" id="SIQ85182.1"/>
    </source>
</evidence>
<reference evidence="2 3" key="1">
    <citation type="submission" date="2017-01" db="EMBL/GenBank/DDBJ databases">
        <authorList>
            <person name="Varghese N."/>
            <person name="Submissions S."/>
        </authorList>
    </citation>
    <scope>NUCLEOTIDE SEQUENCE [LARGE SCALE GENOMIC DNA]</scope>
    <source>
        <strain evidence="2 3">ATCC 35905</strain>
    </source>
</reference>
<proteinExistence type="predicted"/>
<keyword evidence="3" id="KW-1185">Reference proteome</keyword>
<dbReference type="Pfam" id="PF09361">
    <property type="entry name" value="Phasin_2"/>
    <property type="match status" value="1"/>
</dbReference>
<organism evidence="2 3">
    <name type="scientific">Acidiphilium rubrum</name>
    <dbReference type="NCBI Taxonomy" id="526"/>
    <lineage>
        <taxon>Bacteria</taxon>
        <taxon>Pseudomonadati</taxon>
        <taxon>Pseudomonadota</taxon>
        <taxon>Alphaproteobacteria</taxon>
        <taxon>Acetobacterales</taxon>
        <taxon>Acidocellaceae</taxon>
        <taxon>Acidiphilium</taxon>
    </lineage>
</organism>